<evidence type="ECO:0000313" key="1">
    <source>
        <dbReference type="EMBL" id="GAT51180.1"/>
    </source>
</evidence>
<name>A0ABQ0LJG2_MYCCL</name>
<dbReference type="EMBL" id="DF846971">
    <property type="protein sequence ID" value="GAT51180.1"/>
    <property type="molecule type" value="Genomic_DNA"/>
</dbReference>
<organism evidence="1 2">
    <name type="scientific">Mycena chlorophos</name>
    <name type="common">Agaric fungus</name>
    <name type="synonym">Agaricus chlorophos</name>
    <dbReference type="NCBI Taxonomy" id="658473"/>
    <lineage>
        <taxon>Eukaryota</taxon>
        <taxon>Fungi</taxon>
        <taxon>Dikarya</taxon>
        <taxon>Basidiomycota</taxon>
        <taxon>Agaricomycotina</taxon>
        <taxon>Agaricomycetes</taxon>
        <taxon>Agaricomycetidae</taxon>
        <taxon>Agaricales</taxon>
        <taxon>Marasmiineae</taxon>
        <taxon>Mycenaceae</taxon>
        <taxon>Mycena</taxon>
    </lineage>
</organism>
<accession>A0ABQ0LJG2</accession>
<gene>
    <name evidence="1" type="ORF">MCHLO_08342</name>
</gene>
<protein>
    <submittedName>
        <fullName evidence="1">Uncharacterized protein</fullName>
    </submittedName>
</protein>
<reference evidence="1" key="1">
    <citation type="submission" date="2014-09" db="EMBL/GenBank/DDBJ databases">
        <title>Genome sequence of the luminous mushroom Mycena chlorophos for searching fungal bioluminescence genes.</title>
        <authorList>
            <person name="Tanaka Y."/>
            <person name="Kasuga D."/>
            <person name="Oba Y."/>
            <person name="Hase S."/>
            <person name="Sato K."/>
            <person name="Oba Y."/>
            <person name="Sakakibara Y."/>
        </authorList>
    </citation>
    <scope>NUCLEOTIDE SEQUENCE</scope>
</reference>
<keyword evidence="2" id="KW-1185">Reference proteome</keyword>
<evidence type="ECO:0000313" key="2">
    <source>
        <dbReference type="Proteomes" id="UP000815677"/>
    </source>
</evidence>
<proteinExistence type="predicted"/>
<dbReference type="Proteomes" id="UP000815677">
    <property type="component" value="Unassembled WGS sequence"/>
</dbReference>
<sequence>MSAETAGPKIRFPGFDLKVAGSWVGVGAAALDFVSRTISEASILLSWAEAGSGCIPWVMRHQVLVDPLAERSLESQHRPVTFSGALI</sequence>